<dbReference type="AlphaFoldDB" id="A0AAJ0GAI3"/>
<sequence length="175" mass="19892">MSYYFAIVGTRDNPLFEIDFGTSKGGADGVARFRDEAKHMNQFIVHAAIDMVEEVQWHNKELYLKKVDSYQNNHIHCLLTGGNIKFMLLMNPDPTSTPYSTYQTSPPSRPSTARQSTLLASNPTAPQTEDAVRQFMLEVYEAWLKCIMNPFYQVNQAVTSPIFRSRVATAAKKYL</sequence>
<dbReference type="Proteomes" id="UP001271007">
    <property type="component" value="Unassembled WGS sequence"/>
</dbReference>
<dbReference type="GO" id="GO:0006888">
    <property type="term" value="P:endoplasmic reticulum to Golgi vesicle-mediated transport"/>
    <property type="evidence" value="ECO:0007669"/>
    <property type="project" value="InterPro"/>
</dbReference>
<dbReference type="InterPro" id="IPR011012">
    <property type="entry name" value="Longin-like_dom_sf"/>
</dbReference>
<keyword evidence="2" id="KW-1185">Reference proteome</keyword>
<evidence type="ECO:0000313" key="1">
    <source>
        <dbReference type="EMBL" id="KAK3050735.1"/>
    </source>
</evidence>
<dbReference type="SUPFAM" id="SSF64356">
    <property type="entry name" value="SNARE-like"/>
    <property type="match status" value="1"/>
</dbReference>
<name>A0AAJ0GAI3_9PEZI</name>
<dbReference type="Pfam" id="PF04628">
    <property type="entry name" value="Sedlin_N"/>
    <property type="match status" value="1"/>
</dbReference>
<dbReference type="InterPro" id="IPR006722">
    <property type="entry name" value="Sedlin"/>
</dbReference>
<dbReference type="Gene3D" id="3.30.450.70">
    <property type="match status" value="1"/>
</dbReference>
<reference evidence="1" key="1">
    <citation type="submission" date="2023-04" db="EMBL/GenBank/DDBJ databases">
        <title>Black Yeasts Isolated from many extreme environments.</title>
        <authorList>
            <person name="Coleine C."/>
            <person name="Stajich J.E."/>
            <person name="Selbmann L."/>
        </authorList>
    </citation>
    <scope>NUCLEOTIDE SEQUENCE</scope>
    <source>
        <strain evidence="1">CCFEE 5312</strain>
    </source>
</reference>
<organism evidence="1 2">
    <name type="scientific">Extremus antarcticus</name>
    <dbReference type="NCBI Taxonomy" id="702011"/>
    <lineage>
        <taxon>Eukaryota</taxon>
        <taxon>Fungi</taxon>
        <taxon>Dikarya</taxon>
        <taxon>Ascomycota</taxon>
        <taxon>Pezizomycotina</taxon>
        <taxon>Dothideomycetes</taxon>
        <taxon>Dothideomycetidae</taxon>
        <taxon>Mycosphaerellales</taxon>
        <taxon>Extremaceae</taxon>
        <taxon>Extremus</taxon>
    </lineage>
</organism>
<dbReference type="EMBL" id="JAWDJX010000030">
    <property type="protein sequence ID" value="KAK3050735.1"/>
    <property type="molecule type" value="Genomic_DNA"/>
</dbReference>
<dbReference type="GO" id="GO:0005737">
    <property type="term" value="C:cytoplasm"/>
    <property type="evidence" value="ECO:0007669"/>
    <property type="project" value="GOC"/>
</dbReference>
<proteinExistence type="predicted"/>
<evidence type="ECO:0000313" key="2">
    <source>
        <dbReference type="Proteomes" id="UP001271007"/>
    </source>
</evidence>
<gene>
    <name evidence="1" type="primary">TRS20</name>
    <name evidence="1" type="ORF">LTR09_008101</name>
</gene>
<comment type="caution">
    <text evidence="1">The sequence shown here is derived from an EMBL/GenBank/DDBJ whole genome shotgun (WGS) entry which is preliminary data.</text>
</comment>
<dbReference type="PANTHER" id="PTHR12403">
    <property type="entry name" value="TRAFFICKING PROTEIN PARTICLE COMPLEX SUBUNIT 2"/>
    <property type="match status" value="1"/>
</dbReference>
<dbReference type="CDD" id="cd14825">
    <property type="entry name" value="TRAPPC2_sedlin"/>
    <property type="match status" value="1"/>
</dbReference>
<protein>
    <submittedName>
        <fullName evidence="1">TRAPP subunit</fullName>
    </submittedName>
</protein>
<accession>A0AAJ0GAI3</accession>